<dbReference type="InterPro" id="IPR029044">
    <property type="entry name" value="Nucleotide-diphossugar_trans"/>
</dbReference>
<evidence type="ECO:0000256" key="16">
    <source>
        <dbReference type="ARBA" id="ARBA00023180"/>
    </source>
</evidence>
<dbReference type="GO" id="GO:0030145">
    <property type="term" value="F:manganese ion binding"/>
    <property type="evidence" value="ECO:0007669"/>
    <property type="project" value="UniProtKB-ARBA"/>
</dbReference>
<evidence type="ECO:0000313" key="22">
    <source>
        <dbReference type="EnsemblMetazoa" id="BGLB006822-PB"/>
    </source>
</evidence>
<evidence type="ECO:0000256" key="11">
    <source>
        <dbReference type="ARBA" id="ARBA00022741"/>
    </source>
</evidence>
<dbReference type="Pfam" id="PF02434">
    <property type="entry name" value="Fringe"/>
    <property type="match status" value="1"/>
</dbReference>
<evidence type="ECO:0000256" key="17">
    <source>
        <dbReference type="ARBA" id="ARBA00023211"/>
    </source>
</evidence>
<dbReference type="InterPro" id="IPR026050">
    <property type="entry name" value="C1GALT1/C1GALT1_chp1"/>
</dbReference>
<evidence type="ECO:0000256" key="4">
    <source>
        <dbReference type="ARBA" id="ARBA00006462"/>
    </source>
</evidence>
<evidence type="ECO:0000256" key="2">
    <source>
        <dbReference type="ARBA" id="ARBA00004606"/>
    </source>
</evidence>
<dbReference type="EC" id="2.4.1.122" evidence="6"/>
<dbReference type="EnsemblMetazoa" id="BGLB006822-RB">
    <property type="protein sequence ID" value="BGLB006822-PB"/>
    <property type="gene ID" value="BGLB006822"/>
</dbReference>
<evidence type="ECO:0000256" key="19">
    <source>
        <dbReference type="ARBA" id="ARBA00059245"/>
    </source>
</evidence>
<evidence type="ECO:0000256" key="15">
    <source>
        <dbReference type="ARBA" id="ARBA00023157"/>
    </source>
</evidence>
<comment type="function">
    <text evidence="19">Glycosyltransferase that generates the core 1 O-glycan Gal-beta1-3GalNAc-alpha1-Ser/Thr (T antigen), which is a precursor for many extended O-glycans in glycoproteins.</text>
</comment>
<evidence type="ECO:0000256" key="1">
    <source>
        <dbReference type="ARBA" id="ARBA00001936"/>
    </source>
</evidence>
<comment type="cofactor">
    <cofactor evidence="1">
        <name>Mn(2+)</name>
        <dbReference type="ChEBI" id="CHEBI:29035"/>
    </cofactor>
</comment>
<dbReference type="OrthoDB" id="414175at2759"/>
<accession>A0A2C9JRE1</accession>
<comment type="subcellular location">
    <subcellularLocation>
        <location evidence="2">Membrane</location>
        <topology evidence="2">Single-pass type II membrane protein</topology>
    </subcellularLocation>
</comment>
<dbReference type="VEuPathDB" id="VectorBase:BGLB006822"/>
<reference evidence="22" key="1">
    <citation type="submission" date="2020-05" db="UniProtKB">
        <authorList>
            <consortium name="EnsemblMetazoa"/>
        </authorList>
    </citation>
    <scope>IDENTIFICATION</scope>
    <source>
        <strain evidence="22">BB02</strain>
    </source>
</reference>
<evidence type="ECO:0000256" key="9">
    <source>
        <dbReference type="ARBA" id="ARBA00022692"/>
    </source>
</evidence>
<feature type="transmembrane region" description="Helical" evidence="20">
    <location>
        <begin position="7"/>
        <end position="25"/>
    </location>
</feature>
<dbReference type="KEGG" id="bgt:106064835"/>
<evidence type="ECO:0000259" key="21">
    <source>
        <dbReference type="Pfam" id="PF02434"/>
    </source>
</evidence>
<dbReference type="SUPFAM" id="SSF53448">
    <property type="entry name" value="Nucleotide-diphospho-sugar transferases"/>
    <property type="match status" value="1"/>
</dbReference>
<evidence type="ECO:0000313" key="23">
    <source>
        <dbReference type="Proteomes" id="UP000076420"/>
    </source>
</evidence>
<evidence type="ECO:0000256" key="14">
    <source>
        <dbReference type="ARBA" id="ARBA00023136"/>
    </source>
</evidence>
<dbReference type="GO" id="GO:0016263">
    <property type="term" value="F:glycoprotein-N-acetylgalactosamine 3-beta-galactosyltransferase activity"/>
    <property type="evidence" value="ECO:0007669"/>
    <property type="project" value="UniProtKB-EC"/>
</dbReference>
<dbReference type="STRING" id="6526.A0A2C9JRE1"/>
<evidence type="ECO:0000256" key="18">
    <source>
        <dbReference type="ARBA" id="ARBA00040898"/>
    </source>
</evidence>
<organism evidence="22 23">
    <name type="scientific">Biomphalaria glabrata</name>
    <name type="common">Bloodfluke planorb</name>
    <name type="synonym">Freshwater snail</name>
    <dbReference type="NCBI Taxonomy" id="6526"/>
    <lineage>
        <taxon>Eukaryota</taxon>
        <taxon>Metazoa</taxon>
        <taxon>Spiralia</taxon>
        <taxon>Lophotrochozoa</taxon>
        <taxon>Mollusca</taxon>
        <taxon>Gastropoda</taxon>
        <taxon>Heterobranchia</taxon>
        <taxon>Euthyneura</taxon>
        <taxon>Panpulmonata</taxon>
        <taxon>Hygrophila</taxon>
        <taxon>Lymnaeoidea</taxon>
        <taxon>Planorbidae</taxon>
        <taxon>Biomphalaria</taxon>
    </lineage>
</organism>
<comment type="pathway">
    <text evidence="3">Protein modification; protein glycosylation.</text>
</comment>
<dbReference type="RefSeq" id="XP_013078914.2">
    <property type="nucleotide sequence ID" value="XM_013223460.2"/>
</dbReference>
<sequence>MHFFARNYLQILLFGFILMGTFYGWRNLGYSLLQGMFYARSPSAIIDNDKLMKWQLEGKVHRELGGDRHDNTIVSRKPKDQVKVKVLVWVMTSPMNLQTKAKAVKETWGKHCDKVIFFSSETDQNFPTIGLNVSEGRNHLTAKTMQGFRYVYDHFFNDFDWFMKADDDTYVIPENLRYFLSDQNTSKPIFFGHYFKNIVKQGYFSGGGGYVLSKEALRRFGERGKDPKLCRQDGGSEDVEIGICMQNFGVKAGNSTDALGRTRFHCLTPEVHLLGPYPKWYFEYVGKHAKWGTESISDYAISFHYVDPKKMYMLEFYLYHLRFSEQQKLIENKR</sequence>
<dbReference type="GO" id="GO:0016020">
    <property type="term" value="C:membrane"/>
    <property type="evidence" value="ECO:0007669"/>
    <property type="project" value="UniProtKB-SubCell"/>
</dbReference>
<keyword evidence="11" id="KW-0547">Nucleotide-binding</keyword>
<keyword evidence="14 20" id="KW-0472">Membrane</keyword>
<evidence type="ECO:0000256" key="10">
    <source>
        <dbReference type="ARBA" id="ARBA00022723"/>
    </source>
</evidence>
<evidence type="ECO:0000256" key="20">
    <source>
        <dbReference type="SAM" id="Phobius"/>
    </source>
</evidence>
<keyword evidence="13 20" id="KW-1133">Transmembrane helix</keyword>
<keyword evidence="9 20" id="KW-0812">Transmembrane</keyword>
<dbReference type="Proteomes" id="UP000076420">
    <property type="component" value="Unassembled WGS sequence"/>
</dbReference>
<dbReference type="GO" id="GO:0000166">
    <property type="term" value="F:nucleotide binding"/>
    <property type="evidence" value="ECO:0007669"/>
    <property type="project" value="UniProtKB-KW"/>
</dbReference>
<keyword evidence="12" id="KW-0735">Signal-anchor</keyword>
<keyword evidence="16" id="KW-0325">Glycoprotein</keyword>
<evidence type="ECO:0000256" key="8">
    <source>
        <dbReference type="ARBA" id="ARBA00022679"/>
    </source>
</evidence>
<evidence type="ECO:0000256" key="13">
    <source>
        <dbReference type="ARBA" id="ARBA00022989"/>
    </source>
</evidence>
<protein>
    <recommendedName>
        <fullName evidence="18">Glycoprotein-N-acetylgalactosamine 3-beta-galactosyltransferase 1</fullName>
        <ecNumber evidence="6">2.4.1.122</ecNumber>
    </recommendedName>
</protein>
<evidence type="ECO:0000256" key="3">
    <source>
        <dbReference type="ARBA" id="ARBA00004922"/>
    </source>
</evidence>
<comment type="subunit">
    <text evidence="5">Homodimer; disulfide-linked.</text>
</comment>
<dbReference type="PANTHER" id="PTHR23033:SF14">
    <property type="entry name" value="GLYCOPROTEIN-N-ACETYLGALACTOSAMINE 3-BETA-GALACTOSYLTRANSFERASE 1-RELATED"/>
    <property type="match status" value="1"/>
</dbReference>
<dbReference type="VEuPathDB" id="VectorBase:BGLAX_033522"/>
<keyword evidence="17" id="KW-0464">Manganese</keyword>
<evidence type="ECO:0000256" key="7">
    <source>
        <dbReference type="ARBA" id="ARBA00022676"/>
    </source>
</evidence>
<dbReference type="FunFam" id="3.90.550.50:FF:000017">
    <property type="entry name" value="Glycoprotein-N-acetylgalactosamine 3-beta-galactosyltransferase 1"/>
    <property type="match status" value="1"/>
</dbReference>
<proteinExistence type="inferred from homology"/>
<evidence type="ECO:0000256" key="12">
    <source>
        <dbReference type="ARBA" id="ARBA00022968"/>
    </source>
</evidence>
<dbReference type="AlphaFoldDB" id="A0A2C9JRE1"/>
<dbReference type="InterPro" id="IPR003378">
    <property type="entry name" value="Fringe-like_glycosylTrfase"/>
</dbReference>
<feature type="domain" description="Fringe-like glycosyltransferase" evidence="21">
    <location>
        <begin position="86"/>
        <end position="253"/>
    </location>
</feature>
<comment type="similarity">
    <text evidence="4">Belongs to the glycosyltransferase 31 family. Beta3-Gal-T subfamily.</text>
</comment>
<dbReference type="PANTHER" id="PTHR23033">
    <property type="entry name" value="BETA1,3-GALACTOSYLTRANSFERASE"/>
    <property type="match status" value="1"/>
</dbReference>
<evidence type="ECO:0000256" key="5">
    <source>
        <dbReference type="ARBA" id="ARBA00011748"/>
    </source>
</evidence>
<keyword evidence="10" id="KW-0479">Metal-binding</keyword>
<name>A0A2C9JRE1_BIOGL</name>
<dbReference type="UniPathway" id="UPA00378"/>
<keyword evidence="8" id="KW-0808">Transferase</keyword>
<keyword evidence="7" id="KW-0328">Glycosyltransferase</keyword>
<keyword evidence="15" id="KW-1015">Disulfide bond</keyword>
<evidence type="ECO:0000256" key="6">
    <source>
        <dbReference type="ARBA" id="ARBA00012557"/>
    </source>
</evidence>
<dbReference type="Gene3D" id="3.90.550.50">
    <property type="match status" value="1"/>
</dbReference>
<gene>
    <name evidence="22" type="primary">106064835</name>
</gene>